<reference evidence="1" key="1">
    <citation type="submission" date="2023-04" db="EMBL/GenBank/DDBJ databases">
        <authorList>
            <person name="Vijverberg K."/>
            <person name="Xiong W."/>
            <person name="Schranz E."/>
        </authorList>
    </citation>
    <scope>NUCLEOTIDE SEQUENCE</scope>
</reference>
<organism evidence="1 2">
    <name type="scientific">Lactuca saligna</name>
    <name type="common">Willowleaf lettuce</name>
    <dbReference type="NCBI Taxonomy" id="75948"/>
    <lineage>
        <taxon>Eukaryota</taxon>
        <taxon>Viridiplantae</taxon>
        <taxon>Streptophyta</taxon>
        <taxon>Embryophyta</taxon>
        <taxon>Tracheophyta</taxon>
        <taxon>Spermatophyta</taxon>
        <taxon>Magnoliopsida</taxon>
        <taxon>eudicotyledons</taxon>
        <taxon>Gunneridae</taxon>
        <taxon>Pentapetalae</taxon>
        <taxon>asterids</taxon>
        <taxon>campanulids</taxon>
        <taxon>Asterales</taxon>
        <taxon>Asteraceae</taxon>
        <taxon>Cichorioideae</taxon>
        <taxon>Cichorieae</taxon>
        <taxon>Lactucinae</taxon>
        <taxon>Lactuca</taxon>
    </lineage>
</organism>
<gene>
    <name evidence="1" type="ORF">LSALG_LOCUS33549</name>
</gene>
<dbReference type="EMBL" id="OX465083">
    <property type="protein sequence ID" value="CAI9294572.1"/>
    <property type="molecule type" value="Genomic_DNA"/>
</dbReference>
<name>A0AA35ZML3_LACSI</name>
<accession>A0AA35ZML3</accession>
<protein>
    <submittedName>
        <fullName evidence="1">Uncharacterized protein</fullName>
    </submittedName>
</protein>
<sequence>MWLLFLKEIEDGDGVGADDEEQYVCRIIQKTIHLPLPAVVRLTLNISLHLFPSLSISGNGGSRTKQIQIDTDFYLPLQTLLSQLLLPTSLIYISSLSSAVSRRRSRRFPGLDSYQ</sequence>
<dbReference type="AlphaFoldDB" id="A0AA35ZML3"/>
<dbReference type="Proteomes" id="UP001177003">
    <property type="component" value="Chromosome 7"/>
</dbReference>
<keyword evidence="2" id="KW-1185">Reference proteome</keyword>
<proteinExistence type="predicted"/>
<evidence type="ECO:0000313" key="2">
    <source>
        <dbReference type="Proteomes" id="UP001177003"/>
    </source>
</evidence>
<evidence type="ECO:0000313" key="1">
    <source>
        <dbReference type="EMBL" id="CAI9294572.1"/>
    </source>
</evidence>